<sequence length="326" mass="35436">MKVSIDYKDSNIISILDTLTMMPNNLDLIKARDVWDISKQGEGNVVAVLDTGVDTDHQSLARNIIGGCNFSDDDQGDPTIFEDYEGHGTHVAGIIAAYQDNGRGIFGVAPKSKLLILKVMNRNGVGTINSIIQAIDYAMNWVGPNGEKVKIINMSLGGPSPNETLHRAIKAARQKGITIVAAAGNSGDGDPNSFERSYPGFYQEVIQVGSVNQNLEPSFFSNNNVNIDFVAPGENIYSTHLDNKFVKLTGTSMAAPYVAGSVALILNMMDRSKSVMVPYMVYHYLLTHAKKLNYSIHSVGNGFIQLTSEKKLILGTLVTPKKLKVL</sequence>
<comment type="caution">
    <text evidence="8">The sequence shown here is derived from an EMBL/GenBank/DDBJ whole genome shotgun (WGS) entry which is preliminary data.</text>
</comment>
<dbReference type="EMBL" id="QJJQ01000016">
    <property type="protein sequence ID" value="PXW83402.1"/>
    <property type="molecule type" value="Genomic_DNA"/>
</dbReference>
<dbReference type="Gene3D" id="3.40.50.200">
    <property type="entry name" value="Peptidase S8/S53 domain"/>
    <property type="match status" value="1"/>
</dbReference>
<keyword evidence="3 5" id="KW-0378">Hydrolase</keyword>
<reference evidence="8 9" key="1">
    <citation type="submission" date="2018-05" db="EMBL/GenBank/DDBJ databases">
        <title>Genomic Encyclopedia of Type Strains, Phase IV (KMG-IV): sequencing the most valuable type-strain genomes for metagenomic binning, comparative biology and taxonomic classification.</title>
        <authorList>
            <person name="Goeker M."/>
        </authorList>
    </citation>
    <scope>NUCLEOTIDE SEQUENCE [LARGE SCALE GENOMIC DNA]</scope>
    <source>
        <strain evidence="8 9">DSM 28556</strain>
    </source>
</reference>
<dbReference type="PANTHER" id="PTHR43399:SF4">
    <property type="entry name" value="CELL WALL-ASSOCIATED PROTEASE"/>
    <property type="match status" value="1"/>
</dbReference>
<evidence type="ECO:0000259" key="7">
    <source>
        <dbReference type="Pfam" id="PF00082"/>
    </source>
</evidence>
<dbReference type="SUPFAM" id="SSF52743">
    <property type="entry name" value="Subtilisin-like"/>
    <property type="match status" value="1"/>
</dbReference>
<name>A0A2V3VNK8_9BACI</name>
<dbReference type="OrthoDB" id="9798386at2"/>
<dbReference type="InterPro" id="IPR023827">
    <property type="entry name" value="Peptidase_S8_Asp-AS"/>
</dbReference>
<evidence type="ECO:0000256" key="6">
    <source>
        <dbReference type="RuleBase" id="RU003355"/>
    </source>
</evidence>
<accession>A0A2V3VNK8</accession>
<gene>
    <name evidence="8" type="ORF">DFR56_11681</name>
</gene>
<dbReference type="InterPro" id="IPR022398">
    <property type="entry name" value="Peptidase_S8_His-AS"/>
</dbReference>
<dbReference type="CDD" id="cd07477">
    <property type="entry name" value="Peptidases_S8_Subtilisin_subset"/>
    <property type="match status" value="1"/>
</dbReference>
<comment type="similarity">
    <text evidence="1 5 6">Belongs to the peptidase S8 family.</text>
</comment>
<dbReference type="InterPro" id="IPR015500">
    <property type="entry name" value="Peptidase_S8_subtilisin-rel"/>
</dbReference>
<dbReference type="RefSeq" id="WP_110396923.1">
    <property type="nucleotide sequence ID" value="NZ_JADIJL010000002.1"/>
</dbReference>
<evidence type="ECO:0000256" key="2">
    <source>
        <dbReference type="ARBA" id="ARBA00022670"/>
    </source>
</evidence>
<dbReference type="PROSITE" id="PS00137">
    <property type="entry name" value="SUBTILASE_HIS"/>
    <property type="match status" value="1"/>
</dbReference>
<dbReference type="PROSITE" id="PS00138">
    <property type="entry name" value="SUBTILASE_SER"/>
    <property type="match status" value="1"/>
</dbReference>
<dbReference type="InterPro" id="IPR034202">
    <property type="entry name" value="Subtilisin_Carlsberg-like"/>
</dbReference>
<feature type="active site" description="Charge relay system" evidence="5">
    <location>
        <position position="252"/>
    </location>
</feature>
<dbReference type="InterPro" id="IPR023828">
    <property type="entry name" value="Peptidase_S8_Ser-AS"/>
</dbReference>
<feature type="active site" description="Charge relay system" evidence="5">
    <location>
        <position position="50"/>
    </location>
</feature>
<dbReference type="InterPro" id="IPR036852">
    <property type="entry name" value="Peptidase_S8/S53_dom_sf"/>
</dbReference>
<evidence type="ECO:0000256" key="1">
    <source>
        <dbReference type="ARBA" id="ARBA00011073"/>
    </source>
</evidence>
<dbReference type="AlphaFoldDB" id="A0A2V3VNK8"/>
<evidence type="ECO:0000313" key="8">
    <source>
        <dbReference type="EMBL" id="PXW83402.1"/>
    </source>
</evidence>
<evidence type="ECO:0000256" key="5">
    <source>
        <dbReference type="PROSITE-ProRule" id="PRU01240"/>
    </source>
</evidence>
<dbReference type="InterPro" id="IPR051048">
    <property type="entry name" value="Peptidase_S8/S53_subtilisin"/>
</dbReference>
<dbReference type="Proteomes" id="UP000247978">
    <property type="component" value="Unassembled WGS sequence"/>
</dbReference>
<evidence type="ECO:0000256" key="3">
    <source>
        <dbReference type="ARBA" id="ARBA00022801"/>
    </source>
</evidence>
<dbReference type="GO" id="GO:0006508">
    <property type="term" value="P:proteolysis"/>
    <property type="evidence" value="ECO:0007669"/>
    <property type="project" value="UniProtKB-KW"/>
</dbReference>
<dbReference type="GO" id="GO:0004252">
    <property type="term" value="F:serine-type endopeptidase activity"/>
    <property type="evidence" value="ECO:0007669"/>
    <property type="project" value="UniProtKB-UniRule"/>
</dbReference>
<dbReference type="PRINTS" id="PR00723">
    <property type="entry name" value="SUBTILISIN"/>
</dbReference>
<protein>
    <submittedName>
        <fullName evidence="8">Type II signal peptidase</fullName>
    </submittedName>
</protein>
<feature type="domain" description="Peptidase S8/S53" evidence="7">
    <location>
        <begin position="41"/>
        <end position="302"/>
    </location>
</feature>
<feature type="active site" description="Charge relay system" evidence="5">
    <location>
        <position position="87"/>
    </location>
</feature>
<dbReference type="Pfam" id="PF00082">
    <property type="entry name" value="Peptidase_S8"/>
    <property type="match status" value="1"/>
</dbReference>
<evidence type="ECO:0000313" key="9">
    <source>
        <dbReference type="Proteomes" id="UP000247978"/>
    </source>
</evidence>
<proteinExistence type="inferred from homology"/>
<dbReference type="PANTHER" id="PTHR43399">
    <property type="entry name" value="SUBTILISIN-RELATED"/>
    <property type="match status" value="1"/>
</dbReference>
<dbReference type="PROSITE" id="PS00136">
    <property type="entry name" value="SUBTILASE_ASP"/>
    <property type="match status" value="1"/>
</dbReference>
<evidence type="ECO:0000256" key="4">
    <source>
        <dbReference type="ARBA" id="ARBA00022825"/>
    </source>
</evidence>
<dbReference type="PROSITE" id="PS51892">
    <property type="entry name" value="SUBTILASE"/>
    <property type="match status" value="1"/>
</dbReference>
<keyword evidence="2 5" id="KW-0645">Protease</keyword>
<keyword evidence="9" id="KW-1185">Reference proteome</keyword>
<organism evidence="8 9">
    <name type="scientific">Pseudogracilibacillus auburnensis</name>
    <dbReference type="NCBI Taxonomy" id="1494959"/>
    <lineage>
        <taxon>Bacteria</taxon>
        <taxon>Bacillati</taxon>
        <taxon>Bacillota</taxon>
        <taxon>Bacilli</taxon>
        <taxon>Bacillales</taxon>
        <taxon>Bacillaceae</taxon>
        <taxon>Pseudogracilibacillus</taxon>
    </lineage>
</organism>
<keyword evidence="4 5" id="KW-0720">Serine protease</keyword>
<dbReference type="InterPro" id="IPR000209">
    <property type="entry name" value="Peptidase_S8/S53_dom"/>
</dbReference>